<dbReference type="Gene3D" id="1.10.10.1500">
    <property type="entry name" value="JmjC domain-containing ribosomal oxygenase (ROX), dimer domain"/>
    <property type="match status" value="1"/>
</dbReference>
<comment type="similarity">
    <text evidence="3">Belongs to the ROX family.</text>
</comment>
<keyword evidence="3" id="KW-0223">Dioxygenase</keyword>
<feature type="compositionally biased region" description="Acidic residues" evidence="4">
    <location>
        <begin position="439"/>
        <end position="456"/>
    </location>
</feature>
<proteinExistence type="inferred from homology"/>
<name>A0AAV2ZA53_9STRA</name>
<keyword evidence="7" id="KW-1185">Reference proteome</keyword>
<sequence>MSRTKQCARRGAKAKAKRRDDNTSRDSESSKKQKVDSTERKENAAVSAEAAAPAMNTEQSLSELLGGMPIKQFLDEYFEKKPLVVRSSEAKKLFGANLFNRQSMLDVMTKHQLAYGQDLMVCKYVNGEKETFVPNPNAVQAKRKKVNSLLDNGYSCQFYQPQRYADGLYRTNAAFEAYFGCLAGSSAYLTPPGAQALAPHHDDVEVFILQTEGSKHWKLYKPLTELAGEYSRDLDPAQIGEPWMELTLNEGDLLYFPRGVIHQASTSKEFSTHVTISVYQHNSWANFMEVALPRIIRRAFDADVEFRRGLPINYLSYMGSAQSGGAPSAEFVSQLRTLVERLAKHVDDKDVHEAADEAAVDFVSNRLPPTDAADNATSTDGASPLDSGASFRLKSKQFMRLARGTEEGEEFAALYYSVANCRRHHMGMCDCESTNNREDNEEDEDESGSGSDDDEGAMGGMAPGSNARCIALPVETMKSLQALLGSEGFVTVDDLHADDDEEVAVRGMLLRLWSEGLLEMRSA</sequence>
<dbReference type="GO" id="GO:0005506">
    <property type="term" value="F:iron ion binding"/>
    <property type="evidence" value="ECO:0007669"/>
    <property type="project" value="UniProtKB-UniRule"/>
</dbReference>
<dbReference type="InterPro" id="IPR003347">
    <property type="entry name" value="JmjC_dom"/>
</dbReference>
<dbReference type="GO" id="GO:0005730">
    <property type="term" value="C:nucleolus"/>
    <property type="evidence" value="ECO:0007669"/>
    <property type="project" value="TreeGrafter"/>
</dbReference>
<dbReference type="EMBL" id="DAKRPA010000025">
    <property type="protein sequence ID" value="DBA02889.1"/>
    <property type="molecule type" value="Genomic_DNA"/>
</dbReference>
<dbReference type="Pfam" id="PF08007">
    <property type="entry name" value="JmjC_2"/>
    <property type="match status" value="1"/>
</dbReference>
<reference evidence="6" key="2">
    <citation type="journal article" date="2023" name="Microbiol Resour">
        <title>Decontamination and Annotation of the Draft Genome Sequence of the Oomycete Lagenidium giganteum ARSEF 373.</title>
        <authorList>
            <person name="Morgan W.R."/>
            <person name="Tartar A."/>
        </authorList>
    </citation>
    <scope>NUCLEOTIDE SEQUENCE</scope>
    <source>
        <strain evidence="6">ARSEF 373</strain>
    </source>
</reference>
<feature type="compositionally biased region" description="Low complexity" evidence="4">
    <location>
        <begin position="44"/>
        <end position="54"/>
    </location>
</feature>
<feature type="region of interest" description="Disordered" evidence="4">
    <location>
        <begin position="362"/>
        <end position="388"/>
    </location>
</feature>
<dbReference type="Proteomes" id="UP001146120">
    <property type="component" value="Unassembled WGS sequence"/>
</dbReference>
<dbReference type="SUPFAM" id="SSF51197">
    <property type="entry name" value="Clavaminate synthase-like"/>
    <property type="match status" value="1"/>
</dbReference>
<protein>
    <recommendedName>
        <fullName evidence="3">Bifunctional lysine-specific demethylase and histidyl-hydroxylase</fullName>
        <ecNumber evidence="3">1.14.11.-</ecNumber>
    </recommendedName>
</protein>
<keyword evidence="3" id="KW-0560">Oxidoreductase</keyword>
<evidence type="ECO:0000259" key="5">
    <source>
        <dbReference type="PROSITE" id="PS51184"/>
    </source>
</evidence>
<feature type="region of interest" description="Disordered" evidence="4">
    <location>
        <begin position="432"/>
        <end position="464"/>
    </location>
</feature>
<comment type="function">
    <text evidence="3">Oxygenase that can act as both a histone lysine demethylase and a ribosomal histidine hydroxylase.</text>
</comment>
<accession>A0AAV2ZA53</accession>
<dbReference type="GO" id="GO:0051864">
    <property type="term" value="F:histone H3K36 demethylase activity"/>
    <property type="evidence" value="ECO:0007669"/>
    <property type="project" value="TreeGrafter"/>
</dbReference>
<comment type="caution">
    <text evidence="6">The sequence shown here is derived from an EMBL/GenBank/DDBJ whole genome shotgun (WGS) entry which is preliminary data.</text>
</comment>
<keyword evidence="1 3" id="KW-0479">Metal-binding</keyword>
<evidence type="ECO:0000256" key="2">
    <source>
        <dbReference type="ARBA" id="ARBA00023004"/>
    </source>
</evidence>
<dbReference type="EC" id="1.14.11.-" evidence="3"/>
<evidence type="ECO:0000256" key="4">
    <source>
        <dbReference type="SAM" id="MobiDB-lite"/>
    </source>
</evidence>
<keyword evidence="3" id="KW-0804">Transcription</keyword>
<organism evidence="6 7">
    <name type="scientific">Lagenidium giganteum</name>
    <dbReference type="NCBI Taxonomy" id="4803"/>
    <lineage>
        <taxon>Eukaryota</taxon>
        <taxon>Sar</taxon>
        <taxon>Stramenopiles</taxon>
        <taxon>Oomycota</taxon>
        <taxon>Peronosporomycetes</taxon>
        <taxon>Pythiales</taxon>
        <taxon>Pythiaceae</taxon>
    </lineage>
</organism>
<dbReference type="PROSITE" id="PS51184">
    <property type="entry name" value="JMJC"/>
    <property type="match status" value="1"/>
</dbReference>
<evidence type="ECO:0000313" key="7">
    <source>
        <dbReference type="Proteomes" id="UP001146120"/>
    </source>
</evidence>
<feature type="region of interest" description="Disordered" evidence="4">
    <location>
        <begin position="1"/>
        <end position="56"/>
    </location>
</feature>
<dbReference type="Gene3D" id="2.60.120.650">
    <property type="entry name" value="Cupin"/>
    <property type="match status" value="1"/>
</dbReference>
<reference evidence="6" key="1">
    <citation type="submission" date="2022-11" db="EMBL/GenBank/DDBJ databases">
        <authorList>
            <person name="Morgan W.R."/>
            <person name="Tartar A."/>
        </authorList>
    </citation>
    <scope>NUCLEOTIDE SEQUENCE</scope>
    <source>
        <strain evidence="6">ARSEF 373</strain>
    </source>
</reference>
<gene>
    <name evidence="6" type="ORF">N0F65_005916</name>
</gene>
<dbReference type="GO" id="GO:0032453">
    <property type="term" value="F:histone H3K4 demethylase activity"/>
    <property type="evidence" value="ECO:0007669"/>
    <property type="project" value="TreeGrafter"/>
</dbReference>
<feature type="compositionally biased region" description="Basic residues" evidence="4">
    <location>
        <begin position="1"/>
        <end position="17"/>
    </location>
</feature>
<evidence type="ECO:0000256" key="3">
    <source>
        <dbReference type="RuleBase" id="RU366061"/>
    </source>
</evidence>
<feature type="domain" description="JmjC" evidence="5">
    <location>
        <begin position="160"/>
        <end position="295"/>
    </location>
</feature>
<keyword evidence="3" id="KW-0805">Transcription regulation</keyword>
<keyword evidence="3" id="KW-0539">Nucleus</keyword>
<comment type="cofactor">
    <cofactor evidence="3">
        <name>Fe(2+)</name>
        <dbReference type="ChEBI" id="CHEBI:29033"/>
    </cofactor>
    <text evidence="3">Binds 1 Fe(2+) ion per subunit.</text>
</comment>
<dbReference type="PANTHER" id="PTHR13096">
    <property type="entry name" value="MINA53 MYC INDUCED NUCLEAR ANTIGEN"/>
    <property type="match status" value="1"/>
</dbReference>
<dbReference type="AlphaFoldDB" id="A0AAV2ZA53"/>
<comment type="subcellular location">
    <subcellularLocation>
        <location evidence="3">Nucleus</location>
    </subcellularLocation>
</comment>
<feature type="compositionally biased region" description="Basic and acidic residues" evidence="4">
    <location>
        <begin position="18"/>
        <end position="43"/>
    </location>
</feature>
<evidence type="ECO:0000313" key="6">
    <source>
        <dbReference type="EMBL" id="DBA02889.1"/>
    </source>
</evidence>
<dbReference type="InterPro" id="IPR039994">
    <property type="entry name" value="NO66-like"/>
</dbReference>
<evidence type="ECO:0000256" key="1">
    <source>
        <dbReference type="ARBA" id="ARBA00022723"/>
    </source>
</evidence>
<keyword evidence="2 3" id="KW-0408">Iron</keyword>
<dbReference type="PANTHER" id="PTHR13096:SF8">
    <property type="entry name" value="RIBOSOMAL OXYGENASE 1"/>
    <property type="match status" value="1"/>
</dbReference>
<dbReference type="Gene3D" id="3.90.930.40">
    <property type="match status" value="1"/>
</dbReference>